<name>A0ABD0M6L2_9CAEN</name>
<dbReference type="InterPro" id="IPR000719">
    <property type="entry name" value="Prot_kinase_dom"/>
</dbReference>
<evidence type="ECO:0000256" key="5">
    <source>
        <dbReference type="ARBA" id="ARBA00022679"/>
    </source>
</evidence>
<evidence type="ECO:0000256" key="2">
    <source>
        <dbReference type="ARBA" id="ARBA00008874"/>
    </source>
</evidence>
<dbReference type="Pfam" id="PF00069">
    <property type="entry name" value="Pkinase"/>
    <property type="match status" value="1"/>
</dbReference>
<dbReference type="InterPro" id="IPR011009">
    <property type="entry name" value="Kinase-like_dom_sf"/>
</dbReference>
<evidence type="ECO:0000256" key="4">
    <source>
        <dbReference type="ARBA" id="ARBA00022553"/>
    </source>
</evidence>
<dbReference type="Proteomes" id="UP001519460">
    <property type="component" value="Unassembled WGS sequence"/>
</dbReference>
<dbReference type="CDD" id="cd06613">
    <property type="entry name" value="STKc_MAP4K3_like"/>
    <property type="match status" value="1"/>
</dbReference>
<comment type="cofactor">
    <cofactor evidence="1">
        <name>Mg(2+)</name>
        <dbReference type="ChEBI" id="CHEBI:18420"/>
    </cofactor>
</comment>
<protein>
    <recommendedName>
        <fullName evidence="9">Protein kinase domain-containing protein</fullName>
    </recommendedName>
</protein>
<comment type="similarity">
    <text evidence="2">Belongs to the protein kinase superfamily. STE Ser/Thr protein kinase family. STE20 subfamily.</text>
</comment>
<keyword evidence="7" id="KW-0418">Kinase</keyword>
<dbReference type="EMBL" id="JACVVK020000005">
    <property type="protein sequence ID" value="KAK7506823.1"/>
    <property type="molecule type" value="Genomic_DNA"/>
</dbReference>
<dbReference type="FunFam" id="1.10.510.10:FF:000031">
    <property type="entry name" value="Mitogen-activated protein kinase kinase kinase kinase"/>
    <property type="match status" value="1"/>
</dbReference>
<sequence length="476" mass="54308">MQADIQRRNPLDDFELIQRVGSGTLYLMMNIRLRSKFFLILLCSCGTEDEGSAVRYMLPIKLMAVQVIVTVFPQAKNLNTGELAAFKVIKLEPGDDFAIIQQEILMMKDCKHPNIIAYYESYLRREKLWIAMEYCGGGSMQDIYHVTGPLAEPQIAFVCRETLKGLQYLHRRGKMHRDIKGANILLTEDGDIKLADFGVSAQITATMCKRKSFIGTPYWMAPEVAAVERKGGYNQQCDIWAVGITAIEFAELQPPMFDLHPMRALFLMSKSGFKPPQLKDKSKWTQVFQHFVKVALTKNPKKRPSAEKLLEHPFLQGDLGRHLTKELLEKSQNPSHTYSPIETDDEGLLQDVPRRIPSDKNARQNQTTNSIELKVNVNLGSSEDERYDTAKPWVDDDMSKNMEQYKTARSLLECVDEELSQRGHRSRLGLLEDEGEAREQNSCNFQRSQLLNGLVSDFYLCFRPTLQVKPPPTPPK</sequence>
<dbReference type="PANTHER" id="PTHR48012">
    <property type="entry name" value="STERILE20-LIKE KINASE, ISOFORM B-RELATED"/>
    <property type="match status" value="1"/>
</dbReference>
<dbReference type="SUPFAM" id="SSF56112">
    <property type="entry name" value="Protein kinase-like (PK-like)"/>
    <property type="match status" value="1"/>
</dbReference>
<dbReference type="GO" id="GO:0004674">
    <property type="term" value="F:protein serine/threonine kinase activity"/>
    <property type="evidence" value="ECO:0007669"/>
    <property type="project" value="UniProtKB-KW"/>
</dbReference>
<evidence type="ECO:0000256" key="6">
    <source>
        <dbReference type="ARBA" id="ARBA00022741"/>
    </source>
</evidence>
<accession>A0ABD0M6L2</accession>
<keyword evidence="5" id="KW-0808">Transferase</keyword>
<keyword evidence="11" id="KW-1185">Reference proteome</keyword>
<keyword evidence="3" id="KW-0723">Serine/threonine-protein kinase</keyword>
<keyword evidence="8" id="KW-0067">ATP-binding</keyword>
<feature type="domain" description="Protein kinase" evidence="9">
    <location>
        <begin position="14"/>
        <end position="315"/>
    </location>
</feature>
<reference evidence="10 11" key="1">
    <citation type="journal article" date="2023" name="Sci. Data">
        <title>Genome assembly of the Korean intertidal mud-creeper Batillaria attramentaria.</title>
        <authorList>
            <person name="Patra A.K."/>
            <person name="Ho P.T."/>
            <person name="Jun S."/>
            <person name="Lee S.J."/>
            <person name="Kim Y."/>
            <person name="Won Y.J."/>
        </authorList>
    </citation>
    <scope>NUCLEOTIDE SEQUENCE [LARGE SCALE GENOMIC DNA]</scope>
    <source>
        <strain evidence="10">Wonlab-2016</strain>
    </source>
</reference>
<comment type="caution">
    <text evidence="10">The sequence shown here is derived from an EMBL/GenBank/DDBJ whole genome shotgun (WGS) entry which is preliminary data.</text>
</comment>
<evidence type="ECO:0000256" key="3">
    <source>
        <dbReference type="ARBA" id="ARBA00022527"/>
    </source>
</evidence>
<dbReference type="PROSITE" id="PS50011">
    <property type="entry name" value="PROTEIN_KINASE_DOM"/>
    <property type="match status" value="1"/>
</dbReference>
<dbReference type="GO" id="GO:0005524">
    <property type="term" value="F:ATP binding"/>
    <property type="evidence" value="ECO:0007669"/>
    <property type="project" value="UniProtKB-KW"/>
</dbReference>
<keyword evidence="6" id="KW-0547">Nucleotide-binding</keyword>
<evidence type="ECO:0000313" key="11">
    <source>
        <dbReference type="Proteomes" id="UP001519460"/>
    </source>
</evidence>
<dbReference type="SMART" id="SM00220">
    <property type="entry name" value="S_TKc"/>
    <property type="match status" value="1"/>
</dbReference>
<evidence type="ECO:0000256" key="7">
    <source>
        <dbReference type="ARBA" id="ARBA00022777"/>
    </source>
</evidence>
<keyword evidence="4" id="KW-0597">Phosphoprotein</keyword>
<dbReference type="Gene3D" id="1.10.510.10">
    <property type="entry name" value="Transferase(Phosphotransferase) domain 1"/>
    <property type="match status" value="1"/>
</dbReference>
<dbReference type="AlphaFoldDB" id="A0ABD0M6L2"/>
<evidence type="ECO:0000256" key="8">
    <source>
        <dbReference type="ARBA" id="ARBA00022840"/>
    </source>
</evidence>
<evidence type="ECO:0000256" key="1">
    <source>
        <dbReference type="ARBA" id="ARBA00001946"/>
    </source>
</evidence>
<dbReference type="InterPro" id="IPR050629">
    <property type="entry name" value="STE20/SPS1-PAK"/>
</dbReference>
<organism evidence="10 11">
    <name type="scientific">Batillaria attramentaria</name>
    <dbReference type="NCBI Taxonomy" id="370345"/>
    <lineage>
        <taxon>Eukaryota</taxon>
        <taxon>Metazoa</taxon>
        <taxon>Spiralia</taxon>
        <taxon>Lophotrochozoa</taxon>
        <taxon>Mollusca</taxon>
        <taxon>Gastropoda</taxon>
        <taxon>Caenogastropoda</taxon>
        <taxon>Sorbeoconcha</taxon>
        <taxon>Cerithioidea</taxon>
        <taxon>Batillariidae</taxon>
        <taxon>Batillaria</taxon>
    </lineage>
</organism>
<evidence type="ECO:0000259" key="9">
    <source>
        <dbReference type="PROSITE" id="PS50011"/>
    </source>
</evidence>
<proteinExistence type="inferred from homology"/>
<evidence type="ECO:0000313" key="10">
    <source>
        <dbReference type="EMBL" id="KAK7506823.1"/>
    </source>
</evidence>
<gene>
    <name evidence="10" type="ORF">BaRGS_00001674</name>
</gene>
<dbReference type="PANTHER" id="PTHR48012:SF18">
    <property type="entry name" value="HAPPYHOUR, ISOFORM A"/>
    <property type="match status" value="1"/>
</dbReference>
<feature type="non-terminal residue" evidence="10">
    <location>
        <position position="476"/>
    </location>
</feature>